<dbReference type="AlphaFoldDB" id="A0A6J4TLR2"/>
<protein>
    <submittedName>
        <fullName evidence="3">Uncharacterized protein</fullName>
    </submittedName>
</protein>
<organism evidence="3">
    <name type="scientific">uncultured Rubrobacteraceae bacterium</name>
    <dbReference type="NCBI Taxonomy" id="349277"/>
    <lineage>
        <taxon>Bacteria</taxon>
        <taxon>Bacillati</taxon>
        <taxon>Actinomycetota</taxon>
        <taxon>Rubrobacteria</taxon>
        <taxon>Rubrobacterales</taxon>
        <taxon>Rubrobacteraceae</taxon>
        <taxon>environmental samples</taxon>
    </lineage>
</organism>
<name>A0A6J4TLR2_9ACTN</name>
<keyword evidence="2" id="KW-0812">Transmembrane</keyword>
<dbReference type="EMBL" id="CADCVM010000435">
    <property type="protein sequence ID" value="CAA9525772.1"/>
    <property type="molecule type" value="Genomic_DNA"/>
</dbReference>
<proteinExistence type="predicted"/>
<accession>A0A6J4TLR2</accession>
<feature type="region of interest" description="Disordered" evidence="1">
    <location>
        <begin position="61"/>
        <end position="111"/>
    </location>
</feature>
<evidence type="ECO:0000256" key="2">
    <source>
        <dbReference type="SAM" id="Phobius"/>
    </source>
</evidence>
<evidence type="ECO:0000256" key="1">
    <source>
        <dbReference type="SAM" id="MobiDB-lite"/>
    </source>
</evidence>
<feature type="transmembrane region" description="Helical" evidence="2">
    <location>
        <begin position="40"/>
        <end position="61"/>
    </location>
</feature>
<keyword evidence="2" id="KW-1133">Transmembrane helix</keyword>
<gene>
    <name evidence="3" type="ORF">AVDCRST_MAG05-3956</name>
</gene>
<keyword evidence="2" id="KW-0472">Membrane</keyword>
<evidence type="ECO:0000313" key="3">
    <source>
        <dbReference type="EMBL" id="CAA9525772.1"/>
    </source>
</evidence>
<feature type="compositionally biased region" description="Low complexity" evidence="1">
    <location>
        <begin position="11"/>
        <end position="24"/>
    </location>
</feature>
<sequence>MVYNCWGRYEPTTGGAPLTGALAGPDHDAKNRTRHPTLRAVFTLAVALAAALVLAGCGAGGGGPSSAGADGGEKADPSGGGRAGGETAELGTPSLGREDAPVVLTEYSDYQ</sequence>
<reference evidence="3" key="1">
    <citation type="submission" date="2020-02" db="EMBL/GenBank/DDBJ databases">
        <authorList>
            <person name="Meier V. D."/>
        </authorList>
    </citation>
    <scope>NUCLEOTIDE SEQUENCE</scope>
    <source>
        <strain evidence="3">AVDCRST_MAG05</strain>
    </source>
</reference>
<feature type="region of interest" description="Disordered" evidence="1">
    <location>
        <begin position="11"/>
        <end position="32"/>
    </location>
</feature>